<dbReference type="WBParaSite" id="Csp11.Scaffold80.g501.t1">
    <property type="protein sequence ID" value="Csp11.Scaffold80.g501.t1"/>
    <property type="gene ID" value="Csp11.Scaffold80.g501"/>
</dbReference>
<reference evidence="3" key="1">
    <citation type="submission" date="2016-11" db="UniProtKB">
        <authorList>
            <consortium name="WormBaseParasite"/>
        </authorList>
    </citation>
    <scope>IDENTIFICATION</scope>
</reference>
<dbReference type="eggNOG" id="ENOG502THZB">
    <property type="taxonomic scope" value="Eukaryota"/>
</dbReference>
<accession>A0A1I7V509</accession>
<name>A0A1I7V509_9PELO</name>
<feature type="region of interest" description="Disordered" evidence="1">
    <location>
        <begin position="1"/>
        <end position="31"/>
    </location>
</feature>
<feature type="compositionally biased region" description="Acidic residues" evidence="1">
    <location>
        <begin position="11"/>
        <end position="23"/>
    </location>
</feature>
<evidence type="ECO:0000313" key="3">
    <source>
        <dbReference type="WBParaSite" id="Csp11.Scaffold80.g501.t1"/>
    </source>
</evidence>
<dbReference type="AlphaFoldDB" id="A0A1I7V509"/>
<sequence length="136" mass="15313">MSSKVFNGEAPETDDEIEEEEEIVERSTKEIVSEKKEDAGKIKISVDRNLEKRWTQAAIETISVCQKRSVIQEKTMQKVTESAADCFTAMQNVAAKLNVVHTNVSRLEDSIADLLEASQLIPDTYPDLQLNIPEFL</sequence>
<organism evidence="2 3">
    <name type="scientific">Caenorhabditis tropicalis</name>
    <dbReference type="NCBI Taxonomy" id="1561998"/>
    <lineage>
        <taxon>Eukaryota</taxon>
        <taxon>Metazoa</taxon>
        <taxon>Ecdysozoa</taxon>
        <taxon>Nematoda</taxon>
        <taxon>Chromadorea</taxon>
        <taxon>Rhabditida</taxon>
        <taxon>Rhabditina</taxon>
        <taxon>Rhabditomorpha</taxon>
        <taxon>Rhabditoidea</taxon>
        <taxon>Rhabditidae</taxon>
        <taxon>Peloderinae</taxon>
        <taxon>Caenorhabditis</taxon>
    </lineage>
</organism>
<evidence type="ECO:0000256" key="1">
    <source>
        <dbReference type="SAM" id="MobiDB-lite"/>
    </source>
</evidence>
<proteinExistence type="predicted"/>
<protein>
    <submittedName>
        <fullName evidence="3">Biogenesis of lysosome-related organelles complex 1 subunit 3</fullName>
    </submittedName>
</protein>
<keyword evidence="2" id="KW-1185">Reference proteome</keyword>
<evidence type="ECO:0000313" key="2">
    <source>
        <dbReference type="Proteomes" id="UP000095282"/>
    </source>
</evidence>
<dbReference type="Proteomes" id="UP000095282">
    <property type="component" value="Unplaced"/>
</dbReference>